<evidence type="ECO:0000313" key="1">
    <source>
        <dbReference type="EMBL" id="TKI04081.1"/>
    </source>
</evidence>
<protein>
    <submittedName>
        <fullName evidence="1">Type I-E CRISPR-associated protein Cse2/CasB</fullName>
    </submittedName>
</protein>
<evidence type="ECO:0000313" key="2">
    <source>
        <dbReference type="Proteomes" id="UP000305202"/>
    </source>
</evidence>
<dbReference type="RefSeq" id="WP_136991815.1">
    <property type="nucleotide sequence ID" value="NZ_SZPQ01000033.1"/>
</dbReference>
<dbReference type="InterPro" id="IPR038287">
    <property type="entry name" value="Cse2_sf"/>
</dbReference>
<dbReference type="EMBL" id="SZPQ01000033">
    <property type="protein sequence ID" value="TKI04081.1"/>
    <property type="molecule type" value="Genomic_DNA"/>
</dbReference>
<accession>A0ABY2SHE8</accession>
<dbReference type="InterPro" id="IPR013382">
    <property type="entry name" value="CRISPR-assoc_prot_Cse2"/>
</dbReference>
<dbReference type="NCBIfam" id="TIGR02548">
    <property type="entry name" value="casB_cse2"/>
    <property type="match status" value="1"/>
</dbReference>
<dbReference type="Pfam" id="PF09485">
    <property type="entry name" value="CRISPR_Cse2"/>
    <property type="match status" value="1"/>
</dbReference>
<name>A0ABY2SHE8_9HYPH</name>
<comment type="caution">
    <text evidence="1">The sequence shown here is derived from an EMBL/GenBank/DDBJ whole genome shotgun (WGS) entry which is preliminary data.</text>
</comment>
<reference evidence="1 2" key="1">
    <citation type="submission" date="2019-04" db="EMBL/GenBank/DDBJ databases">
        <authorList>
            <person name="Li M."/>
            <person name="Gao C."/>
        </authorList>
    </citation>
    <scope>NUCLEOTIDE SEQUENCE [LARGE SCALE GENOMIC DNA]</scope>
    <source>
        <strain evidence="1 2">BGMRC 2031</strain>
    </source>
</reference>
<dbReference type="Proteomes" id="UP000305202">
    <property type="component" value="Unassembled WGS sequence"/>
</dbReference>
<dbReference type="CDD" id="cd09731">
    <property type="entry name" value="Cse2_I-E"/>
    <property type="match status" value="1"/>
</dbReference>
<sequence length="201" mass="23498">MLNSDTAIPRIFKDTEAQKALTDWFAILSERYANQDEKRINGRAWRAEIKRMAPPYDAMMSESYNVLRRRLSACMALQPIDLMALALFVSVAAHIKSHDNKRSFAAQLGESVKVKDKPCFSPLRFERLQRVTHPDDLYQQLIRAVKIRDTNGVNILSLADSIFLWMREWQRREAHQPETAHPFDRNRIRWASEYLSTYDAK</sequence>
<dbReference type="Gene3D" id="1.10.520.40">
    <property type="entry name" value="CRISPR-associated protein Cse2"/>
    <property type="match status" value="1"/>
</dbReference>
<proteinExistence type="predicted"/>
<organism evidence="1 2">
    <name type="scientific">Martelella alba</name>
    <dbReference type="NCBI Taxonomy" id="2590451"/>
    <lineage>
        <taxon>Bacteria</taxon>
        <taxon>Pseudomonadati</taxon>
        <taxon>Pseudomonadota</taxon>
        <taxon>Alphaproteobacteria</taxon>
        <taxon>Hyphomicrobiales</taxon>
        <taxon>Aurantimonadaceae</taxon>
        <taxon>Martelella</taxon>
    </lineage>
</organism>
<gene>
    <name evidence="1" type="primary">casB</name>
    <name evidence="1" type="ORF">FCN80_19150</name>
</gene>
<keyword evidence="2" id="KW-1185">Reference proteome</keyword>